<protein>
    <recommendedName>
        <fullName evidence="5">Lipoprotein</fullName>
    </recommendedName>
</protein>
<name>A0A848LAU7_9BACT</name>
<dbReference type="RefSeq" id="WP_169344906.1">
    <property type="nucleotide sequence ID" value="NZ_JABBJJ010000043.1"/>
</dbReference>
<evidence type="ECO:0000313" key="4">
    <source>
        <dbReference type="Proteomes" id="UP000518300"/>
    </source>
</evidence>
<evidence type="ECO:0000313" key="3">
    <source>
        <dbReference type="EMBL" id="NMO15616.1"/>
    </source>
</evidence>
<feature type="region of interest" description="Disordered" evidence="2">
    <location>
        <begin position="534"/>
        <end position="556"/>
    </location>
</feature>
<evidence type="ECO:0008006" key="5">
    <source>
        <dbReference type="Google" id="ProtNLM"/>
    </source>
</evidence>
<keyword evidence="4" id="KW-1185">Reference proteome</keyword>
<comment type="caution">
    <text evidence="3">The sequence shown here is derived from an EMBL/GenBank/DDBJ whole genome shotgun (WGS) entry which is preliminary data.</text>
</comment>
<feature type="region of interest" description="Disordered" evidence="2">
    <location>
        <begin position="360"/>
        <end position="383"/>
    </location>
</feature>
<evidence type="ECO:0000256" key="1">
    <source>
        <dbReference type="SAM" id="Coils"/>
    </source>
</evidence>
<feature type="region of interest" description="Disordered" evidence="2">
    <location>
        <begin position="297"/>
        <end position="322"/>
    </location>
</feature>
<organism evidence="3 4">
    <name type="scientific">Pyxidicoccus fallax</name>
    <dbReference type="NCBI Taxonomy" id="394095"/>
    <lineage>
        <taxon>Bacteria</taxon>
        <taxon>Pseudomonadati</taxon>
        <taxon>Myxococcota</taxon>
        <taxon>Myxococcia</taxon>
        <taxon>Myxococcales</taxon>
        <taxon>Cystobacterineae</taxon>
        <taxon>Myxococcaceae</taxon>
        <taxon>Pyxidicoccus</taxon>
    </lineage>
</organism>
<accession>A0A848LAU7</accession>
<feature type="compositionally biased region" description="Acidic residues" evidence="2">
    <location>
        <begin position="311"/>
        <end position="320"/>
    </location>
</feature>
<proteinExistence type="predicted"/>
<dbReference type="EMBL" id="JABBJJ010000043">
    <property type="protein sequence ID" value="NMO15616.1"/>
    <property type="molecule type" value="Genomic_DNA"/>
</dbReference>
<evidence type="ECO:0000256" key="2">
    <source>
        <dbReference type="SAM" id="MobiDB-lite"/>
    </source>
</evidence>
<feature type="region of interest" description="Disordered" evidence="2">
    <location>
        <begin position="139"/>
        <end position="164"/>
    </location>
</feature>
<dbReference type="AlphaFoldDB" id="A0A848LAU7"/>
<sequence length="556" mass="59831">MSRSRSLGSALVLLALCACSNPEREKKEQEAAAAEKKLAEAKAHRESLEQERTKLTGQIAETRAQADAANSAYHRTLAAGAYLAEAEGSELKPDDVMQANLKAARSGFLLEEATRKKDSKELLALATGLLDSERPCVEVKKEEAPEQQAEAQAEEPEESSDCGPCEAKPYEDVCEGVPARLSLWPAWTCESVASTADTLPAAAFCTASFEYPEPTSAGSSTYAQDDLPTTQEVVRIVYEYQGHLYASDFPSPTDELYHPPNTTGLATCAAETEKNSCLHQCDVQFDRYEDPCACDPTPDHHDDEGGCGCGDGEEDEPDETPEVREARLAAEAAEAAVEEAKREAELAAKELEFQQCRAACEPEQPEEPATTDEDGNPLPPTPAAVSRRAWLEASPAPGHFVVTVQTRKLSDDDKELESSLTTYVLEHRPLTALWRGGSAADSADVLTPLHTQFEFEEVLRKDDALVLDPLPGMKGPMLVGLSNGTVQAVRFSHEKGDDAEPVQALDENEVCEALKKEPKRFPAAYLEACEPAAPAVAAPEGSDAGTEGKVAGEVTP</sequence>
<gene>
    <name evidence="3" type="ORF">HG543_12245</name>
</gene>
<feature type="coiled-coil region" evidence="1">
    <location>
        <begin position="323"/>
        <end position="357"/>
    </location>
</feature>
<feature type="compositionally biased region" description="Acidic residues" evidence="2">
    <location>
        <begin position="363"/>
        <end position="375"/>
    </location>
</feature>
<keyword evidence="1" id="KW-0175">Coiled coil</keyword>
<feature type="region of interest" description="Disordered" evidence="2">
    <location>
        <begin position="24"/>
        <end position="52"/>
    </location>
</feature>
<dbReference type="Proteomes" id="UP000518300">
    <property type="component" value="Unassembled WGS sequence"/>
</dbReference>
<reference evidence="3 4" key="1">
    <citation type="submission" date="2020-04" db="EMBL/GenBank/DDBJ databases">
        <title>Draft genome of Pyxidicoccus fallax type strain.</title>
        <authorList>
            <person name="Whitworth D.E."/>
        </authorList>
    </citation>
    <scope>NUCLEOTIDE SEQUENCE [LARGE SCALE GENOMIC DNA]</scope>
    <source>
        <strain evidence="3 4">DSM 14698</strain>
    </source>
</reference>
<dbReference type="PROSITE" id="PS51257">
    <property type="entry name" value="PROKAR_LIPOPROTEIN"/>
    <property type="match status" value="1"/>
</dbReference>